<organism evidence="2 3">
    <name type="scientific">Nocardia yunnanensis</name>
    <dbReference type="NCBI Taxonomy" id="2382165"/>
    <lineage>
        <taxon>Bacteria</taxon>
        <taxon>Bacillati</taxon>
        <taxon>Actinomycetota</taxon>
        <taxon>Actinomycetes</taxon>
        <taxon>Mycobacteriales</taxon>
        <taxon>Nocardiaceae</taxon>
        <taxon>Nocardia</taxon>
    </lineage>
</organism>
<dbReference type="OrthoDB" id="1494254at2"/>
<keyword evidence="3" id="KW-1185">Reference proteome</keyword>
<dbReference type="KEGG" id="nyu:D7D52_10095"/>
<keyword evidence="1" id="KW-0472">Membrane</keyword>
<proteinExistence type="predicted"/>
<protein>
    <submittedName>
        <fullName evidence="2">Uncharacterized protein</fullName>
    </submittedName>
</protein>
<name>A0A386ZAL6_9NOCA</name>
<feature type="transmembrane region" description="Helical" evidence="1">
    <location>
        <begin position="7"/>
        <end position="28"/>
    </location>
</feature>
<evidence type="ECO:0000313" key="2">
    <source>
        <dbReference type="EMBL" id="AYF74154.1"/>
    </source>
</evidence>
<dbReference type="EMBL" id="CP032568">
    <property type="protein sequence ID" value="AYF74154.1"/>
    <property type="molecule type" value="Genomic_DNA"/>
</dbReference>
<reference evidence="2 3" key="1">
    <citation type="submission" date="2018-09" db="EMBL/GenBank/DDBJ databases">
        <title>Nocardia yunnanensis sp. nov., an actinomycete isolated from a soil sample.</title>
        <authorList>
            <person name="Zhang J."/>
        </authorList>
    </citation>
    <scope>NUCLEOTIDE SEQUENCE [LARGE SCALE GENOMIC DNA]</scope>
    <source>
        <strain evidence="2 3">CFHS0054</strain>
    </source>
</reference>
<sequence>MVSGLSIFPISLLGNGILGPLLVSAPLIVRTLTFTVLFSTAMTFLAIPATTRLLRGWLYPTDRHGESSPS</sequence>
<evidence type="ECO:0000313" key="3">
    <source>
        <dbReference type="Proteomes" id="UP000267164"/>
    </source>
</evidence>
<feature type="transmembrane region" description="Helical" evidence="1">
    <location>
        <begin position="34"/>
        <end position="54"/>
    </location>
</feature>
<accession>A0A386ZAL6</accession>
<dbReference type="Proteomes" id="UP000267164">
    <property type="component" value="Chromosome"/>
</dbReference>
<dbReference type="AlphaFoldDB" id="A0A386ZAL6"/>
<keyword evidence="1" id="KW-1133">Transmembrane helix</keyword>
<gene>
    <name evidence="2" type="ORF">D7D52_10095</name>
</gene>
<evidence type="ECO:0000256" key="1">
    <source>
        <dbReference type="SAM" id="Phobius"/>
    </source>
</evidence>
<keyword evidence="1" id="KW-0812">Transmembrane</keyword>